<dbReference type="PROSITE" id="PS50949">
    <property type="entry name" value="HTH_GNTR"/>
    <property type="match status" value="1"/>
</dbReference>
<keyword evidence="3" id="KW-0805">Transcription regulation</keyword>
<dbReference type="CDD" id="cd07377">
    <property type="entry name" value="WHTH_GntR"/>
    <property type="match status" value="1"/>
</dbReference>
<sequence length="466" mass="49758">MVRELGNWRTATTSGPAYQGLADGLRMLIVDGRVPVGAQLPSERALADALRVSRTTVTAAYAQMREDGYLLGRRGARSTTALPVATVAAIAPAPATVNLAAATFAAPAAVASRAFTQAAEQVTPYLHDIGIELAGVTPLRVALAQRYTARGLPTEPDEIMVTTGALHAIGLILATYTQPGDRVLVEQPTYHGALSAMATRGIRPVPVAVTSDGWEVPAIETAMRQLAPSLAYLIPDNHNPTGLTLPESGRRDLARIIAETRTRTIIDETITDMWLDQPVPAPLAASMTSRRDLVLTVGSMSKSFWGGLRIGWIRAERSTLATIAALRPSIDMGTAIVEQLAAATLLGAEAEVLPERRDILRGRRALLLTLLDDLLPDWQPLPGTGGMSLWIRLPAPMSSALSAAASRMGLEIPPGPRFGVDGTLERFIRVPYTMPEERLTEAIELLSRAWYSVTGSATTEYGAVVV</sequence>
<dbReference type="PRINTS" id="PR00035">
    <property type="entry name" value="HTHGNTR"/>
</dbReference>
<dbReference type="PANTHER" id="PTHR46577:SF1">
    <property type="entry name" value="HTH-TYPE TRANSCRIPTIONAL REGULATORY PROTEIN GABR"/>
    <property type="match status" value="1"/>
</dbReference>
<evidence type="ECO:0000256" key="4">
    <source>
        <dbReference type="ARBA" id="ARBA00023125"/>
    </source>
</evidence>
<dbReference type="InterPro" id="IPR036390">
    <property type="entry name" value="WH_DNA-bd_sf"/>
</dbReference>
<keyword evidence="4" id="KW-0238">DNA-binding</keyword>
<proteinExistence type="inferred from homology"/>
<evidence type="ECO:0000313" key="7">
    <source>
        <dbReference type="EMBL" id="BBY48533.1"/>
    </source>
</evidence>
<gene>
    <name evidence="7" type="ORF">MARA_20010</name>
</gene>
<evidence type="ECO:0000256" key="1">
    <source>
        <dbReference type="ARBA" id="ARBA00005384"/>
    </source>
</evidence>
<dbReference type="Proteomes" id="UP000467428">
    <property type="component" value="Chromosome"/>
</dbReference>
<dbReference type="InterPro" id="IPR004839">
    <property type="entry name" value="Aminotransferase_I/II_large"/>
</dbReference>
<dbReference type="EMBL" id="AP022593">
    <property type="protein sequence ID" value="BBY48533.1"/>
    <property type="molecule type" value="Genomic_DNA"/>
</dbReference>
<dbReference type="SUPFAM" id="SSF46785">
    <property type="entry name" value="Winged helix' DNA-binding domain"/>
    <property type="match status" value="1"/>
</dbReference>
<evidence type="ECO:0000256" key="3">
    <source>
        <dbReference type="ARBA" id="ARBA00023015"/>
    </source>
</evidence>
<dbReference type="InterPro" id="IPR051446">
    <property type="entry name" value="HTH_trans_reg/aminotransferase"/>
</dbReference>
<keyword evidence="2" id="KW-0663">Pyridoxal phosphate</keyword>
<dbReference type="Pfam" id="PF00155">
    <property type="entry name" value="Aminotran_1_2"/>
    <property type="match status" value="1"/>
</dbReference>
<dbReference type="InterPro" id="IPR000524">
    <property type="entry name" value="Tscrpt_reg_HTH_GntR"/>
</dbReference>
<dbReference type="SUPFAM" id="SSF53383">
    <property type="entry name" value="PLP-dependent transferases"/>
    <property type="match status" value="1"/>
</dbReference>
<dbReference type="Pfam" id="PF00392">
    <property type="entry name" value="GntR"/>
    <property type="match status" value="1"/>
</dbReference>
<dbReference type="KEGG" id="marz:MARA_20010"/>
<dbReference type="GO" id="GO:0003677">
    <property type="term" value="F:DNA binding"/>
    <property type="evidence" value="ECO:0007669"/>
    <property type="project" value="UniProtKB-KW"/>
</dbReference>
<dbReference type="InterPro" id="IPR015421">
    <property type="entry name" value="PyrdxlP-dep_Trfase_major"/>
</dbReference>
<protein>
    <submittedName>
        <fullName evidence="7">GntR family transcriptional regulator</fullName>
    </submittedName>
</protein>
<reference evidence="7 8" key="1">
    <citation type="journal article" date="2019" name="Emerg. Microbes Infect.">
        <title>Comprehensive subspecies identification of 175 nontuberculous mycobacteria species based on 7547 genomic profiles.</title>
        <authorList>
            <person name="Matsumoto Y."/>
            <person name="Kinjo T."/>
            <person name="Motooka D."/>
            <person name="Nabeya D."/>
            <person name="Jung N."/>
            <person name="Uechi K."/>
            <person name="Horii T."/>
            <person name="Iida T."/>
            <person name="Fujita J."/>
            <person name="Nakamura S."/>
        </authorList>
    </citation>
    <scope>NUCLEOTIDE SEQUENCE [LARGE SCALE GENOMIC DNA]</scope>
    <source>
        <strain evidence="7 8">JCM 18538</strain>
    </source>
</reference>
<dbReference type="Gene3D" id="3.40.640.10">
    <property type="entry name" value="Type I PLP-dependent aspartate aminotransferase-like (Major domain)"/>
    <property type="match status" value="1"/>
</dbReference>
<name>A0A7I7RVM0_9MYCO</name>
<keyword evidence="8" id="KW-1185">Reference proteome</keyword>
<dbReference type="AlphaFoldDB" id="A0A7I7RVM0"/>
<keyword evidence="5" id="KW-0804">Transcription</keyword>
<evidence type="ECO:0000259" key="6">
    <source>
        <dbReference type="PROSITE" id="PS50949"/>
    </source>
</evidence>
<evidence type="ECO:0000256" key="5">
    <source>
        <dbReference type="ARBA" id="ARBA00023163"/>
    </source>
</evidence>
<geneLocation type="plasmid" evidence="8">
    <name>pjcm18538 dna</name>
</geneLocation>
<dbReference type="InterPro" id="IPR036388">
    <property type="entry name" value="WH-like_DNA-bd_sf"/>
</dbReference>
<feature type="domain" description="HTH gntR-type" evidence="6">
    <location>
        <begin position="15"/>
        <end position="84"/>
    </location>
</feature>
<dbReference type="PANTHER" id="PTHR46577">
    <property type="entry name" value="HTH-TYPE TRANSCRIPTIONAL REGULATORY PROTEIN GABR"/>
    <property type="match status" value="1"/>
</dbReference>
<dbReference type="CDD" id="cd00609">
    <property type="entry name" value="AAT_like"/>
    <property type="match status" value="1"/>
</dbReference>
<dbReference type="GO" id="GO:0030170">
    <property type="term" value="F:pyridoxal phosphate binding"/>
    <property type="evidence" value="ECO:0007669"/>
    <property type="project" value="InterPro"/>
</dbReference>
<evidence type="ECO:0000256" key="2">
    <source>
        <dbReference type="ARBA" id="ARBA00022898"/>
    </source>
</evidence>
<accession>A0A7I7RVM0</accession>
<dbReference type="SMART" id="SM00345">
    <property type="entry name" value="HTH_GNTR"/>
    <property type="match status" value="1"/>
</dbReference>
<dbReference type="InterPro" id="IPR015424">
    <property type="entry name" value="PyrdxlP-dep_Trfase"/>
</dbReference>
<evidence type="ECO:0000313" key="8">
    <source>
        <dbReference type="Proteomes" id="UP000467428"/>
    </source>
</evidence>
<dbReference type="Gene3D" id="1.10.10.10">
    <property type="entry name" value="Winged helix-like DNA-binding domain superfamily/Winged helix DNA-binding domain"/>
    <property type="match status" value="1"/>
</dbReference>
<comment type="similarity">
    <text evidence="1">In the C-terminal section; belongs to the class-I pyridoxal-phosphate-dependent aminotransferase family.</text>
</comment>
<organism evidence="7 8">
    <name type="scientific">Mycolicibacterium arabiense</name>
    <dbReference type="NCBI Taxonomy" id="1286181"/>
    <lineage>
        <taxon>Bacteria</taxon>
        <taxon>Bacillati</taxon>
        <taxon>Actinomycetota</taxon>
        <taxon>Actinomycetes</taxon>
        <taxon>Mycobacteriales</taxon>
        <taxon>Mycobacteriaceae</taxon>
        <taxon>Mycolicibacterium</taxon>
    </lineage>
</organism>
<dbReference type="GO" id="GO:0003700">
    <property type="term" value="F:DNA-binding transcription factor activity"/>
    <property type="evidence" value="ECO:0007669"/>
    <property type="project" value="InterPro"/>
</dbReference>